<organism evidence="1">
    <name type="scientific">Anguilla anguilla</name>
    <name type="common">European freshwater eel</name>
    <name type="synonym">Muraena anguilla</name>
    <dbReference type="NCBI Taxonomy" id="7936"/>
    <lineage>
        <taxon>Eukaryota</taxon>
        <taxon>Metazoa</taxon>
        <taxon>Chordata</taxon>
        <taxon>Craniata</taxon>
        <taxon>Vertebrata</taxon>
        <taxon>Euteleostomi</taxon>
        <taxon>Actinopterygii</taxon>
        <taxon>Neopterygii</taxon>
        <taxon>Teleostei</taxon>
        <taxon>Anguilliformes</taxon>
        <taxon>Anguillidae</taxon>
        <taxon>Anguilla</taxon>
    </lineage>
</organism>
<reference evidence="1" key="2">
    <citation type="journal article" date="2015" name="Fish Shellfish Immunol.">
        <title>Early steps in the European eel (Anguilla anguilla)-Vibrio vulnificus interaction in the gills: Role of the RtxA13 toxin.</title>
        <authorList>
            <person name="Callol A."/>
            <person name="Pajuelo D."/>
            <person name="Ebbesson L."/>
            <person name="Teles M."/>
            <person name="MacKenzie S."/>
            <person name="Amaro C."/>
        </authorList>
    </citation>
    <scope>NUCLEOTIDE SEQUENCE</scope>
</reference>
<reference evidence="1" key="1">
    <citation type="submission" date="2014-11" db="EMBL/GenBank/DDBJ databases">
        <authorList>
            <person name="Amaro Gonzalez C."/>
        </authorList>
    </citation>
    <scope>NUCLEOTIDE SEQUENCE</scope>
</reference>
<accession>A0A0E9WP24</accession>
<dbReference type="EMBL" id="GBXM01016398">
    <property type="protein sequence ID" value="JAH92179.1"/>
    <property type="molecule type" value="Transcribed_RNA"/>
</dbReference>
<name>A0A0E9WP24_ANGAN</name>
<protein>
    <submittedName>
        <fullName evidence="1">Uncharacterized protein</fullName>
    </submittedName>
</protein>
<evidence type="ECO:0000313" key="1">
    <source>
        <dbReference type="EMBL" id="JAH92179.1"/>
    </source>
</evidence>
<sequence length="73" mass="8623">MKSRYANSVEEMRRNYVCKKNELCKSLKKEFCVCGIVKVYLICCRHKKVLLVFMVAKDQSVFGMLYNTIVNMF</sequence>
<dbReference type="AlphaFoldDB" id="A0A0E9WP24"/>
<proteinExistence type="predicted"/>